<proteinExistence type="predicted"/>
<feature type="compositionally biased region" description="Basic and acidic residues" evidence="1">
    <location>
        <begin position="310"/>
        <end position="321"/>
    </location>
</feature>
<keyword evidence="3" id="KW-1185">Reference proteome</keyword>
<evidence type="ECO:0000313" key="3">
    <source>
        <dbReference type="Proteomes" id="UP000749646"/>
    </source>
</evidence>
<evidence type="ECO:0000256" key="1">
    <source>
        <dbReference type="SAM" id="MobiDB-lite"/>
    </source>
</evidence>
<name>A0A9P6J6M6_9FUNG</name>
<organism evidence="2 3">
    <name type="scientific">Modicella reniformis</name>
    <dbReference type="NCBI Taxonomy" id="1440133"/>
    <lineage>
        <taxon>Eukaryota</taxon>
        <taxon>Fungi</taxon>
        <taxon>Fungi incertae sedis</taxon>
        <taxon>Mucoromycota</taxon>
        <taxon>Mortierellomycotina</taxon>
        <taxon>Mortierellomycetes</taxon>
        <taxon>Mortierellales</taxon>
        <taxon>Mortierellaceae</taxon>
        <taxon>Modicella</taxon>
    </lineage>
</organism>
<feature type="region of interest" description="Disordered" evidence="1">
    <location>
        <begin position="253"/>
        <end position="321"/>
    </location>
</feature>
<feature type="non-terminal residue" evidence="2">
    <location>
        <position position="400"/>
    </location>
</feature>
<accession>A0A9P6J6M6</accession>
<dbReference type="AlphaFoldDB" id="A0A9P6J6M6"/>
<evidence type="ECO:0000313" key="2">
    <source>
        <dbReference type="EMBL" id="KAF9963717.1"/>
    </source>
</evidence>
<gene>
    <name evidence="2" type="ORF">BGZ65_000263</name>
</gene>
<reference evidence="2" key="1">
    <citation type="journal article" date="2020" name="Fungal Divers.">
        <title>Resolving the Mortierellaceae phylogeny through synthesis of multi-gene phylogenetics and phylogenomics.</title>
        <authorList>
            <person name="Vandepol N."/>
            <person name="Liber J."/>
            <person name="Desiro A."/>
            <person name="Na H."/>
            <person name="Kennedy M."/>
            <person name="Barry K."/>
            <person name="Grigoriev I.V."/>
            <person name="Miller A.N."/>
            <person name="O'Donnell K."/>
            <person name="Stajich J.E."/>
            <person name="Bonito G."/>
        </authorList>
    </citation>
    <scope>NUCLEOTIDE SEQUENCE</scope>
    <source>
        <strain evidence="2">MES-2147</strain>
    </source>
</reference>
<comment type="caution">
    <text evidence="2">The sequence shown here is derived from an EMBL/GenBank/DDBJ whole genome shotgun (WGS) entry which is preliminary data.</text>
</comment>
<sequence length="400" mass="45136">MATNHYEITRTTVINHGNGCTNHSSTSTRPPLPFKLPSAETPGSEHDTTIFLMIERGHSWADIEAIAGEGAFERYYAMLDPELESIWTLARITSLNQVVQQHCTTAISRAIHSSYSIMKNDKCEDISLLPWEKISESLGQPAGACMHVWRTFGDGRLSSEEEKPINIEEKEETKKEKVEVRVTEVASKVEKKYEDTKITERKGESLKKEQVGGKKGGQETRLEEVELQPRTRIKDEDMEIHVSKPVVVQMITPSSPTLLPTRSSSNPSPSKNPPCSWKTMDSVTPVAPDLIGKTDSSKKAVPKEPPVLTKSEDETTRGGRTRMLEQERKLNDIRQTMEWLSQTTQKDMEQRQREIDAFIHSRATFILHNQHKKLPCEMSNFPSSFTANGQEPVSVDEPRP</sequence>
<dbReference type="EMBL" id="JAAAHW010006265">
    <property type="protein sequence ID" value="KAF9963717.1"/>
    <property type="molecule type" value="Genomic_DNA"/>
</dbReference>
<dbReference type="Proteomes" id="UP000749646">
    <property type="component" value="Unassembled WGS sequence"/>
</dbReference>
<dbReference type="OrthoDB" id="2410561at2759"/>
<feature type="compositionally biased region" description="Low complexity" evidence="1">
    <location>
        <begin position="253"/>
        <end position="269"/>
    </location>
</feature>
<protein>
    <submittedName>
        <fullName evidence="2">Uncharacterized protein</fullName>
    </submittedName>
</protein>